<dbReference type="InterPro" id="IPR000322">
    <property type="entry name" value="Glyco_hydro_31_TIM"/>
</dbReference>
<dbReference type="Pfam" id="PF21365">
    <property type="entry name" value="Glyco_hydro_31_3rd"/>
    <property type="match status" value="1"/>
</dbReference>
<feature type="domain" description="Glycosyl hydrolase family 31 C-terminal" evidence="6">
    <location>
        <begin position="436"/>
        <end position="515"/>
    </location>
</feature>
<dbReference type="PANTHER" id="PTHR43053:SF4">
    <property type="entry name" value="MYOGENESIS-REGULATING GLYCOSIDASE"/>
    <property type="match status" value="1"/>
</dbReference>
<sequence length="521" mass="58658">MITFDELTASLTAPLEVPVLEDEEWYGGCVADGSQYPLTRESTYELDLIHLVNGNQVAPIFLSTKGRAIWSATPFKLTLADGIFHIVTRDAVSMVTGADGLRGAQQVVAEQAFQLGKMPPRAFFDLPQWNTWIELLYQQNQTDVLKYAHGIADNGFPAGIIMIDDLWADYYGRWEFSARKFPDPRAMVDELHDMGFKVMVWVCPFVSADSMEYRELRDKQMLLREPSGEPVVREWWNGYSAILDLSHSATYDWLKGTLQKLQADTGVDGFKFDAGDPHFYQETDISAGELSPQQQTQLWGEFGAEFPYNEFRANYRNEGAPLVNRLQDKRFEWGKDGLSELIPDTIAQGLLGYYFSCPDMIGGGEIRSLITLDHFDQELIVRSAQCSALMPMMQFSVAPWRVLDKEHLALCRQAAKLHQQFADDIAILAENAAQTGAPIVRSMAYDFAETKRQYLNTQFMLGNDFLVAPVLEPHATQKAIYFPAGQWQAITGEATIITGPAERQVPVTLQSLPAYRKLSSN</sequence>
<evidence type="ECO:0000256" key="1">
    <source>
        <dbReference type="ARBA" id="ARBA00007806"/>
    </source>
</evidence>
<keyword evidence="8" id="KW-1185">Reference proteome</keyword>
<proteinExistence type="inferred from homology"/>
<dbReference type="SUPFAM" id="SSF51445">
    <property type="entry name" value="(Trans)glycosidases"/>
    <property type="match status" value="1"/>
</dbReference>
<comment type="similarity">
    <text evidence="1 4">Belongs to the glycosyl hydrolase 31 family.</text>
</comment>
<dbReference type="Proteomes" id="UP001596283">
    <property type="component" value="Unassembled WGS sequence"/>
</dbReference>
<evidence type="ECO:0000259" key="6">
    <source>
        <dbReference type="Pfam" id="PF21365"/>
    </source>
</evidence>
<keyword evidence="2 4" id="KW-0378">Hydrolase</keyword>
<dbReference type="GO" id="GO:0016787">
    <property type="term" value="F:hydrolase activity"/>
    <property type="evidence" value="ECO:0007669"/>
    <property type="project" value="UniProtKB-KW"/>
</dbReference>
<dbReference type="SUPFAM" id="SSF51011">
    <property type="entry name" value="Glycosyl hydrolase domain"/>
    <property type="match status" value="1"/>
</dbReference>
<feature type="domain" description="Glycoside hydrolase family 31 TIM barrel" evidence="5">
    <location>
        <begin position="118"/>
        <end position="398"/>
    </location>
</feature>
<dbReference type="InterPro" id="IPR048395">
    <property type="entry name" value="Glyco_hydro_31_C"/>
</dbReference>
<evidence type="ECO:0000256" key="4">
    <source>
        <dbReference type="RuleBase" id="RU361185"/>
    </source>
</evidence>
<dbReference type="Pfam" id="PF01055">
    <property type="entry name" value="Glyco_hydro_31_2nd"/>
    <property type="match status" value="1"/>
</dbReference>
<dbReference type="PANTHER" id="PTHR43053">
    <property type="entry name" value="GLYCOSIDASE FAMILY 31"/>
    <property type="match status" value="1"/>
</dbReference>
<dbReference type="RefSeq" id="WP_125685350.1">
    <property type="nucleotide sequence ID" value="NZ_JBHSSI010000078.1"/>
</dbReference>
<keyword evidence="3 4" id="KW-0326">Glycosidase</keyword>
<dbReference type="Gene3D" id="2.60.40.1180">
    <property type="entry name" value="Golgi alpha-mannosidase II"/>
    <property type="match status" value="1"/>
</dbReference>
<evidence type="ECO:0000256" key="2">
    <source>
        <dbReference type="ARBA" id="ARBA00022801"/>
    </source>
</evidence>
<evidence type="ECO:0000313" key="8">
    <source>
        <dbReference type="Proteomes" id="UP001596283"/>
    </source>
</evidence>
<name>A0ABW1TJL3_9LACO</name>
<dbReference type="EMBL" id="JBHSSI010000078">
    <property type="protein sequence ID" value="MFC6261777.1"/>
    <property type="molecule type" value="Genomic_DNA"/>
</dbReference>
<organism evidence="7 8">
    <name type="scientific">Levilactobacillus fujinensis</name>
    <dbReference type="NCBI Taxonomy" id="2486024"/>
    <lineage>
        <taxon>Bacteria</taxon>
        <taxon>Bacillati</taxon>
        <taxon>Bacillota</taxon>
        <taxon>Bacilli</taxon>
        <taxon>Lactobacillales</taxon>
        <taxon>Lactobacillaceae</taxon>
        <taxon>Levilactobacillus</taxon>
    </lineage>
</organism>
<protein>
    <submittedName>
        <fullName evidence="7">Glycoside hydrolase family 31 protein</fullName>
    </submittedName>
</protein>
<gene>
    <name evidence="7" type="ORF">ACFP1C_12615</name>
</gene>
<accession>A0ABW1TJL3</accession>
<dbReference type="Gene3D" id="3.20.20.80">
    <property type="entry name" value="Glycosidases"/>
    <property type="match status" value="1"/>
</dbReference>
<dbReference type="InterPro" id="IPR017853">
    <property type="entry name" value="GH"/>
</dbReference>
<evidence type="ECO:0000259" key="5">
    <source>
        <dbReference type="Pfam" id="PF01055"/>
    </source>
</evidence>
<evidence type="ECO:0000313" key="7">
    <source>
        <dbReference type="EMBL" id="MFC6261777.1"/>
    </source>
</evidence>
<evidence type="ECO:0000256" key="3">
    <source>
        <dbReference type="ARBA" id="ARBA00023295"/>
    </source>
</evidence>
<dbReference type="InterPro" id="IPR050985">
    <property type="entry name" value="Alpha-glycosidase_related"/>
</dbReference>
<dbReference type="CDD" id="cd06592">
    <property type="entry name" value="GH31_NET37"/>
    <property type="match status" value="1"/>
</dbReference>
<comment type="caution">
    <text evidence="7">The sequence shown here is derived from an EMBL/GenBank/DDBJ whole genome shotgun (WGS) entry which is preliminary data.</text>
</comment>
<reference evidence="8" key="1">
    <citation type="journal article" date="2019" name="Int. J. Syst. Evol. Microbiol.">
        <title>The Global Catalogue of Microorganisms (GCM) 10K type strain sequencing project: providing services to taxonomists for standard genome sequencing and annotation.</title>
        <authorList>
            <consortium name="The Broad Institute Genomics Platform"/>
            <consortium name="The Broad Institute Genome Sequencing Center for Infectious Disease"/>
            <person name="Wu L."/>
            <person name="Ma J."/>
        </authorList>
    </citation>
    <scope>NUCLEOTIDE SEQUENCE [LARGE SCALE GENOMIC DNA]</scope>
    <source>
        <strain evidence="8">CCM 8908</strain>
    </source>
</reference>
<dbReference type="InterPro" id="IPR013780">
    <property type="entry name" value="Glyco_hydro_b"/>
</dbReference>